<dbReference type="Gene3D" id="3.30.40.10">
    <property type="entry name" value="Zinc/RING finger domain, C3HC4 (zinc finger)"/>
    <property type="match status" value="1"/>
</dbReference>
<evidence type="ECO:0000256" key="6">
    <source>
        <dbReference type="ARBA" id="ARBA00022833"/>
    </source>
</evidence>
<gene>
    <name evidence="11" type="ORF">J3Q64DRAFT_1810184</name>
</gene>
<keyword evidence="5" id="KW-0833">Ubl conjugation pathway</keyword>
<accession>A0ABR3ATU3</accession>
<dbReference type="CDD" id="cd20335">
    <property type="entry name" value="BRcat_RBR"/>
    <property type="match status" value="1"/>
</dbReference>
<dbReference type="Proteomes" id="UP001448207">
    <property type="component" value="Unassembled WGS sequence"/>
</dbReference>
<feature type="region of interest" description="Disordered" evidence="8">
    <location>
        <begin position="129"/>
        <end position="152"/>
    </location>
</feature>
<dbReference type="InterPro" id="IPR044066">
    <property type="entry name" value="TRIAD_supradom"/>
</dbReference>
<evidence type="ECO:0000313" key="11">
    <source>
        <dbReference type="EMBL" id="KAL0082571.1"/>
    </source>
</evidence>
<dbReference type="InterPro" id="IPR031127">
    <property type="entry name" value="E3_UB_ligase_RBR"/>
</dbReference>
<evidence type="ECO:0000256" key="1">
    <source>
        <dbReference type="ARBA" id="ARBA00022679"/>
    </source>
</evidence>
<proteinExistence type="predicted"/>
<dbReference type="CDD" id="cd20336">
    <property type="entry name" value="Rcat_RBR"/>
    <property type="match status" value="1"/>
</dbReference>
<protein>
    <recommendedName>
        <fullName evidence="13">RING-type domain-containing protein</fullName>
    </recommendedName>
</protein>
<keyword evidence="6" id="KW-0862">Zinc</keyword>
<organism evidence="11 12">
    <name type="scientific">Phycomyces blakesleeanus</name>
    <dbReference type="NCBI Taxonomy" id="4837"/>
    <lineage>
        <taxon>Eukaryota</taxon>
        <taxon>Fungi</taxon>
        <taxon>Fungi incertae sedis</taxon>
        <taxon>Mucoromycota</taxon>
        <taxon>Mucoromycotina</taxon>
        <taxon>Mucoromycetes</taxon>
        <taxon>Mucorales</taxon>
        <taxon>Phycomycetaceae</taxon>
        <taxon>Phycomyces</taxon>
    </lineage>
</organism>
<dbReference type="SUPFAM" id="SSF57850">
    <property type="entry name" value="RING/U-box"/>
    <property type="match status" value="2"/>
</dbReference>
<evidence type="ECO:0000256" key="5">
    <source>
        <dbReference type="ARBA" id="ARBA00022786"/>
    </source>
</evidence>
<keyword evidence="4 7" id="KW-0863">Zinc-finger</keyword>
<name>A0ABR3ATU3_PHYBL</name>
<dbReference type="PANTHER" id="PTHR11685">
    <property type="entry name" value="RBR FAMILY RING FINGER AND IBR DOMAIN-CONTAINING"/>
    <property type="match status" value="1"/>
</dbReference>
<dbReference type="Gene3D" id="1.20.120.1750">
    <property type="match status" value="1"/>
</dbReference>
<feature type="compositionally biased region" description="Basic and acidic residues" evidence="8">
    <location>
        <begin position="137"/>
        <end position="152"/>
    </location>
</feature>
<evidence type="ECO:0000256" key="3">
    <source>
        <dbReference type="ARBA" id="ARBA00022737"/>
    </source>
</evidence>
<sequence length="339" mass="39543">MYFWLQRCSICLDHTYALCLENCRDQFCKECFARYVEEIVNTSWGLGVTRIRCPVCKETIAQSEWSRYVSSDIVERYDRYNQPYRAFSRHCLDCETVITPCHGPRSERISHERRLELISHDLSLLHQKSGHHNQNRLQEKDKEDREENDKQKQVIELQSMFEKARLSRRTSRVGQVQELYGQMVPLLKKQAGECDKYKLCSAISKQLVALETLPEAWKLLQFVHVANFPIETCTTCQKQVCLQCGEFSHPDLSCLEHLKHRLTIDNESDESLIVKWKLEHTQPCPNCSVMIHRDEGCNKVDCLLCGFRFCWSCGSKWSQVELGVPDMDAIDAKRPTNSK</sequence>
<evidence type="ECO:0000259" key="9">
    <source>
        <dbReference type="PROSITE" id="PS50089"/>
    </source>
</evidence>
<keyword evidence="12" id="KW-1185">Reference proteome</keyword>
<dbReference type="PROSITE" id="PS50089">
    <property type="entry name" value="ZF_RING_2"/>
    <property type="match status" value="1"/>
</dbReference>
<dbReference type="PROSITE" id="PS51873">
    <property type="entry name" value="TRIAD"/>
    <property type="match status" value="1"/>
</dbReference>
<feature type="domain" description="RING-type" evidence="9">
    <location>
        <begin position="8"/>
        <end position="57"/>
    </location>
</feature>
<evidence type="ECO:0000256" key="4">
    <source>
        <dbReference type="ARBA" id="ARBA00022771"/>
    </source>
</evidence>
<evidence type="ECO:0000256" key="7">
    <source>
        <dbReference type="PROSITE-ProRule" id="PRU00175"/>
    </source>
</evidence>
<keyword evidence="2" id="KW-0479">Metal-binding</keyword>
<evidence type="ECO:0000313" key="12">
    <source>
        <dbReference type="Proteomes" id="UP001448207"/>
    </source>
</evidence>
<evidence type="ECO:0000256" key="8">
    <source>
        <dbReference type="SAM" id="MobiDB-lite"/>
    </source>
</evidence>
<feature type="domain" description="RING-type" evidence="10">
    <location>
        <begin position="4"/>
        <end position="339"/>
    </location>
</feature>
<dbReference type="InterPro" id="IPR013083">
    <property type="entry name" value="Znf_RING/FYVE/PHD"/>
</dbReference>
<evidence type="ECO:0008006" key="13">
    <source>
        <dbReference type="Google" id="ProtNLM"/>
    </source>
</evidence>
<evidence type="ECO:0000256" key="2">
    <source>
        <dbReference type="ARBA" id="ARBA00022723"/>
    </source>
</evidence>
<dbReference type="Pfam" id="PF22191">
    <property type="entry name" value="IBR_1"/>
    <property type="match status" value="1"/>
</dbReference>
<evidence type="ECO:0000259" key="10">
    <source>
        <dbReference type="PROSITE" id="PS51873"/>
    </source>
</evidence>
<keyword evidence="3" id="KW-0677">Repeat</keyword>
<reference evidence="11 12" key="1">
    <citation type="submission" date="2024-04" db="EMBL/GenBank/DDBJ databases">
        <title>Symmetric and asymmetric DNA N6-adenine methylation regulates different biological responses in Mucorales.</title>
        <authorList>
            <consortium name="Lawrence Berkeley National Laboratory"/>
            <person name="Lax C."/>
            <person name="Mondo S.J."/>
            <person name="Osorio-Concepcion M."/>
            <person name="Muszewska A."/>
            <person name="Corrochano-Luque M."/>
            <person name="Gutierrez G."/>
            <person name="Riley R."/>
            <person name="Lipzen A."/>
            <person name="Guo J."/>
            <person name="Hundley H."/>
            <person name="Amirebrahimi M."/>
            <person name="Ng V."/>
            <person name="Lorenzo-Gutierrez D."/>
            <person name="Binder U."/>
            <person name="Yang J."/>
            <person name="Song Y."/>
            <person name="Canovas D."/>
            <person name="Navarro E."/>
            <person name="Freitag M."/>
            <person name="Gabaldon T."/>
            <person name="Grigoriev I.V."/>
            <person name="Corrochano L.M."/>
            <person name="Nicolas F.E."/>
            <person name="Garre V."/>
        </authorList>
    </citation>
    <scope>NUCLEOTIDE SEQUENCE [LARGE SCALE GENOMIC DNA]</scope>
    <source>
        <strain evidence="11 12">L51</strain>
    </source>
</reference>
<keyword evidence="1" id="KW-0808">Transferase</keyword>
<dbReference type="EMBL" id="JBCLYO010000015">
    <property type="protein sequence ID" value="KAL0082571.1"/>
    <property type="molecule type" value="Genomic_DNA"/>
</dbReference>
<dbReference type="InterPro" id="IPR001841">
    <property type="entry name" value="Znf_RING"/>
</dbReference>
<comment type="caution">
    <text evidence="11">The sequence shown here is derived from an EMBL/GenBank/DDBJ whole genome shotgun (WGS) entry which is preliminary data.</text>
</comment>